<gene>
    <name evidence="2" type="ORF">E9998_17850</name>
</gene>
<keyword evidence="1" id="KW-0812">Transmembrane</keyword>
<reference evidence="2 3" key="1">
    <citation type="journal article" date="2018" name="Int. J. Syst. Evol. Microbiol.">
        <title>Glycomyces paridis sp. nov., isolated from the medicinal plant Paris polyphylla.</title>
        <authorList>
            <person name="Fang X.M."/>
            <person name="Bai J.L."/>
            <person name="Su J."/>
            <person name="Zhao L.L."/>
            <person name="Liu H.Y."/>
            <person name="Ma B.P."/>
            <person name="Zhang Y.Q."/>
            <person name="Yu L.Y."/>
        </authorList>
    </citation>
    <scope>NUCLEOTIDE SEQUENCE [LARGE SCALE GENOMIC DNA]</scope>
    <source>
        <strain evidence="2 3">CPCC 204357</strain>
    </source>
</reference>
<feature type="transmembrane region" description="Helical" evidence="1">
    <location>
        <begin position="64"/>
        <end position="84"/>
    </location>
</feature>
<keyword evidence="3" id="KW-1185">Reference proteome</keyword>
<organism evidence="2 3">
    <name type="scientific">Glycomyces paridis</name>
    <dbReference type="NCBI Taxonomy" id="2126555"/>
    <lineage>
        <taxon>Bacteria</taxon>
        <taxon>Bacillati</taxon>
        <taxon>Actinomycetota</taxon>
        <taxon>Actinomycetes</taxon>
        <taxon>Glycomycetales</taxon>
        <taxon>Glycomycetaceae</taxon>
        <taxon>Glycomyces</taxon>
    </lineage>
</organism>
<feature type="transmembrane region" description="Helical" evidence="1">
    <location>
        <begin position="96"/>
        <end position="118"/>
    </location>
</feature>
<proteinExistence type="predicted"/>
<keyword evidence="1" id="KW-1133">Transmembrane helix</keyword>
<dbReference type="EMBL" id="STGX01000014">
    <property type="protein sequence ID" value="THV26427.1"/>
    <property type="molecule type" value="Genomic_DNA"/>
</dbReference>
<feature type="transmembrane region" description="Helical" evidence="1">
    <location>
        <begin position="124"/>
        <end position="143"/>
    </location>
</feature>
<evidence type="ECO:0000313" key="2">
    <source>
        <dbReference type="EMBL" id="THV26427.1"/>
    </source>
</evidence>
<keyword evidence="1" id="KW-0472">Membrane</keyword>
<feature type="transmembrane region" description="Helical" evidence="1">
    <location>
        <begin position="20"/>
        <end position="44"/>
    </location>
</feature>
<dbReference type="Proteomes" id="UP000305792">
    <property type="component" value="Unassembled WGS sequence"/>
</dbReference>
<accession>A0A4S8P870</accession>
<evidence type="ECO:0000313" key="3">
    <source>
        <dbReference type="Proteomes" id="UP000305792"/>
    </source>
</evidence>
<dbReference type="AlphaFoldDB" id="A0A4S8P870"/>
<comment type="caution">
    <text evidence="2">The sequence shown here is derived from an EMBL/GenBank/DDBJ whole genome shotgun (WGS) entry which is preliminary data.</text>
</comment>
<evidence type="ECO:0000256" key="1">
    <source>
        <dbReference type="SAM" id="Phobius"/>
    </source>
</evidence>
<protein>
    <recommendedName>
        <fullName evidence="4">DUF4383 domain-containing protein</fullName>
    </recommendedName>
</protein>
<evidence type="ECO:0008006" key="4">
    <source>
        <dbReference type="Google" id="ProtNLM"/>
    </source>
</evidence>
<dbReference type="OrthoDB" id="1524823at2"/>
<name>A0A4S8P870_9ACTN</name>
<sequence length="145" mass="15428">MPSRRFGRHPRRGRFGYRVVMASFAIVGVVVLAAFAVLQIALAAGAPLGHFAWGGKHEVLPRNLRIGSAVAVVIYVVFALFLLSKAGLVSVIGDPLLSVGMWVITVYLFLGSVLNLLSPSKPERYAATPATLLLAAAFLLTILTA</sequence>